<dbReference type="Gene3D" id="3.10.490.20">
    <property type="match status" value="1"/>
</dbReference>
<organism evidence="3 4">
    <name type="scientific">Homarus americanus</name>
    <name type="common">American lobster</name>
    <dbReference type="NCBI Taxonomy" id="6706"/>
    <lineage>
        <taxon>Eukaryota</taxon>
        <taxon>Metazoa</taxon>
        <taxon>Ecdysozoa</taxon>
        <taxon>Arthropoda</taxon>
        <taxon>Crustacea</taxon>
        <taxon>Multicrustacea</taxon>
        <taxon>Malacostraca</taxon>
        <taxon>Eumalacostraca</taxon>
        <taxon>Eucarida</taxon>
        <taxon>Decapoda</taxon>
        <taxon>Pleocyemata</taxon>
        <taxon>Astacidea</taxon>
        <taxon>Nephropoidea</taxon>
        <taxon>Nephropidae</taxon>
        <taxon>Homarus</taxon>
    </lineage>
</organism>
<feature type="domain" description="Dynein heavy chain C-terminal" evidence="2">
    <location>
        <begin position="96"/>
        <end position="219"/>
    </location>
</feature>
<comment type="caution">
    <text evidence="3">The sequence shown here is derived from an EMBL/GenBank/DDBJ whole genome shotgun (WGS) entry which is preliminary data.</text>
</comment>
<dbReference type="InterPro" id="IPR041228">
    <property type="entry name" value="Dynein_C"/>
</dbReference>
<dbReference type="EMBL" id="JAHLQT010014234">
    <property type="protein sequence ID" value="KAG7170414.1"/>
    <property type="molecule type" value="Genomic_DNA"/>
</dbReference>
<feature type="region of interest" description="Disordered" evidence="1">
    <location>
        <begin position="39"/>
        <end position="93"/>
    </location>
</feature>
<dbReference type="Proteomes" id="UP000747542">
    <property type="component" value="Unassembled WGS sequence"/>
</dbReference>
<dbReference type="GO" id="GO:0051959">
    <property type="term" value="F:dynein light intermediate chain binding"/>
    <property type="evidence" value="ECO:0007669"/>
    <property type="project" value="InterPro"/>
</dbReference>
<dbReference type="GO" id="GO:0045505">
    <property type="term" value="F:dynein intermediate chain binding"/>
    <property type="evidence" value="ECO:0007669"/>
    <property type="project" value="InterPro"/>
</dbReference>
<dbReference type="FunFam" id="3.10.490.20:FF:000009">
    <property type="entry name" value="Dynein heavy chain 4"/>
    <property type="match status" value="1"/>
</dbReference>
<reference evidence="3" key="1">
    <citation type="journal article" date="2021" name="Sci. Adv.">
        <title>The American lobster genome reveals insights on longevity, neural, and immune adaptations.</title>
        <authorList>
            <person name="Polinski J.M."/>
            <person name="Zimin A.V."/>
            <person name="Clark K.F."/>
            <person name="Kohn A.B."/>
            <person name="Sadowski N."/>
            <person name="Timp W."/>
            <person name="Ptitsyn A."/>
            <person name="Khanna P."/>
            <person name="Romanova D.Y."/>
            <person name="Williams P."/>
            <person name="Greenwood S.J."/>
            <person name="Moroz L.L."/>
            <person name="Walt D.R."/>
            <person name="Bodnar A.G."/>
        </authorList>
    </citation>
    <scope>NUCLEOTIDE SEQUENCE</scope>
    <source>
        <strain evidence="3">GMGI-L3</strain>
    </source>
</reference>
<sequence length="224" mass="25521">HQQVMEKEVEDIIQECIRPNFVELPVVIERLPTPNVQGQYYPLDTDLEDNESLPYDNDSPQLKKEGDQTVKVPTEQQEKEDNENDSQSQSHESDDVIYQVIPRQAQGGTYTWGFFLEGARWDREQHCLAEMSAKQLHDQLPIILFQPAALPDMSHHEGVSCKYEDQAEEKGMYHCPVYHTSERSGTLSTTGHSSNHILDLILPSSLPCHHWVSRAAAALTQLDD</sequence>
<dbReference type="PANTHER" id="PTHR46961">
    <property type="entry name" value="DYNEIN HEAVY CHAIN 1, AXONEMAL-LIKE PROTEIN"/>
    <property type="match status" value="1"/>
</dbReference>
<gene>
    <name evidence="3" type="primary">Dnah3-L24</name>
    <name evidence="3" type="ORF">Hamer_G028954</name>
</gene>
<dbReference type="Pfam" id="PF18199">
    <property type="entry name" value="Dynein_C"/>
    <property type="match status" value="1"/>
</dbReference>
<evidence type="ECO:0000256" key="1">
    <source>
        <dbReference type="SAM" id="MobiDB-lite"/>
    </source>
</evidence>
<accession>A0A8J5KDE4</accession>
<proteinExistence type="predicted"/>
<dbReference type="GO" id="GO:0007018">
    <property type="term" value="P:microtubule-based movement"/>
    <property type="evidence" value="ECO:0007669"/>
    <property type="project" value="InterPro"/>
</dbReference>
<evidence type="ECO:0000313" key="4">
    <source>
        <dbReference type="Proteomes" id="UP000747542"/>
    </source>
</evidence>
<keyword evidence="4" id="KW-1185">Reference proteome</keyword>
<dbReference type="InterPro" id="IPR026983">
    <property type="entry name" value="DHC"/>
</dbReference>
<name>A0A8J5KDE4_HOMAM</name>
<feature type="non-terminal residue" evidence="3">
    <location>
        <position position="224"/>
    </location>
</feature>
<dbReference type="AlphaFoldDB" id="A0A8J5KDE4"/>
<dbReference type="GO" id="GO:0030286">
    <property type="term" value="C:dynein complex"/>
    <property type="evidence" value="ECO:0007669"/>
    <property type="project" value="InterPro"/>
</dbReference>
<protein>
    <submittedName>
        <fullName evidence="3">Dynein heavy chain 3, axonemal-like 24</fullName>
    </submittedName>
</protein>
<evidence type="ECO:0000259" key="2">
    <source>
        <dbReference type="Pfam" id="PF18199"/>
    </source>
</evidence>
<evidence type="ECO:0000313" key="3">
    <source>
        <dbReference type="EMBL" id="KAG7170414.1"/>
    </source>
</evidence>
<dbReference type="InterPro" id="IPR043160">
    <property type="entry name" value="Dynein_C_barrel"/>
</dbReference>
<dbReference type="PANTHER" id="PTHR46961:SF8">
    <property type="entry name" value="DYNEIN AXONEMAL HEAVY CHAIN 7"/>
    <property type="match status" value="1"/>
</dbReference>